<dbReference type="AlphaFoldDB" id="A0ABD3P6G0"/>
<dbReference type="PANTHER" id="PTHR10887:SF322">
    <property type="entry name" value="HELICASE MOV-10"/>
    <property type="match status" value="1"/>
</dbReference>
<dbReference type="PANTHER" id="PTHR10887">
    <property type="entry name" value="DNA2/NAM7 HELICASE FAMILY"/>
    <property type="match status" value="1"/>
</dbReference>
<name>A0ABD3P6G0_9STRA</name>
<evidence type="ECO:0000313" key="4">
    <source>
        <dbReference type="EMBL" id="KAL3783775.1"/>
    </source>
</evidence>
<evidence type="ECO:0000259" key="2">
    <source>
        <dbReference type="Pfam" id="PF13086"/>
    </source>
</evidence>
<dbReference type="InterPro" id="IPR041679">
    <property type="entry name" value="DNA2/NAM7-like_C"/>
</dbReference>
<protein>
    <recommendedName>
        <fullName evidence="6">RNA helicase</fullName>
    </recommendedName>
</protein>
<evidence type="ECO:0000313" key="5">
    <source>
        <dbReference type="Proteomes" id="UP001530400"/>
    </source>
</evidence>
<accession>A0ABD3P6G0</accession>
<dbReference type="Pfam" id="PF13087">
    <property type="entry name" value="AAA_12"/>
    <property type="match status" value="1"/>
</dbReference>
<evidence type="ECO:0008006" key="6">
    <source>
        <dbReference type="Google" id="ProtNLM"/>
    </source>
</evidence>
<dbReference type="EMBL" id="JALLPJ020000751">
    <property type="protein sequence ID" value="KAL3783775.1"/>
    <property type="molecule type" value="Genomic_DNA"/>
</dbReference>
<evidence type="ECO:0000259" key="3">
    <source>
        <dbReference type="Pfam" id="PF13087"/>
    </source>
</evidence>
<dbReference type="SUPFAM" id="SSF52540">
    <property type="entry name" value="P-loop containing nucleoside triphosphate hydrolases"/>
    <property type="match status" value="1"/>
</dbReference>
<comment type="caution">
    <text evidence="4">The sequence shown here is derived from an EMBL/GenBank/DDBJ whole genome shotgun (WGS) entry which is preliminary data.</text>
</comment>
<sequence length="975" mass="110539">MNTPGKSKKMQREKWSPAWRPPPQLGPLEAKSVLADTFIPENKKMANLALLQARWKCDTAWVDKANNADYDRFDQDNVIIKLAKNFIPAVQCLCNKGSQNPPPHGDGLYMPTLTHTVNPNYQFALRDNPMFQAAQEKIEPAIVDLDETSSISEYSKMFECSLRLEYEEHLRLYELYSLYHVNIFLVDACPHPDIPGQGNTKKSRTAIVHKKARLFIDGIADARPTLQIGDIVLLRPIPFNGHVHLEIESRIVRVVRGRKTQQHAEPSKDQVIIAWGLNHKQTSDLLLKHSPNKQNLFQISEIKFNVRFIPSSNQLEKCLTALDWLNNVSTRFPRAMDDVLFPVKAPEVKPLSIHQAQRMKQDDSDMNKPLNELQSSFVKMVGARTRDPEFNMVRPPMILTGPAGTGKTKTLLVAISDVLGLMSSGYGNDIDTTRNRVLVCTPSHAAADVITHRLLKFLDHRAIFRLYDKSRPTNTVPATIMPFTCRNAITDDFTLPDSSVWNNFRVIVCTCMDAHILFRAKITNEAIAKRRECFRQYLSSDAQNLGFSIDIPDESIAPYFSHLFVDEAAEASEPEILIPMSVVIDPYPGAKKVEIALIGDPRQLSPLIFSERADKFGLSRSFMERLLKRPVKCLGWGEDHMLGPEAAQDSLFEGGASSLADLIRYYANVDGQELLTIFLCENYRGHSSFLMMPSSLFYFDRLKCKKDSNSQASEFWCSRLRDIEALSNSVECFPIQEAAQNGFIETLNGKPKSQSMGSFSQVHKQKTWPICFMGVKGEDKSVALDSFTGTDSWQNAAEARIVLEIVTSLVDGGVLTSRIGVMAPFRGQVQLIRQYLRSKNFFDVNVGTIENYQGVEQDVIIFSLTRSNPAFVHHDIKHRMGVFGDVRYKQANVALTRAENLFIMIGNPEPMWNDRLWRQFLMFCFRNGLWYGQALDETDMEDMSSRERKMVSTPQEDREGMTTIVSTLEKVQRLN</sequence>
<keyword evidence="5" id="KW-1185">Reference proteome</keyword>
<dbReference type="InterPro" id="IPR041677">
    <property type="entry name" value="DNA2/NAM7_AAA_11"/>
</dbReference>
<gene>
    <name evidence="4" type="ORF">ACHAWO_007601</name>
</gene>
<dbReference type="InterPro" id="IPR027417">
    <property type="entry name" value="P-loop_NTPase"/>
</dbReference>
<dbReference type="InterPro" id="IPR047187">
    <property type="entry name" value="SF1_C_Upf1"/>
</dbReference>
<dbReference type="InterPro" id="IPR045055">
    <property type="entry name" value="DNA2/NAM7-like"/>
</dbReference>
<dbReference type="Proteomes" id="UP001530400">
    <property type="component" value="Unassembled WGS sequence"/>
</dbReference>
<feature type="region of interest" description="Disordered" evidence="1">
    <location>
        <begin position="1"/>
        <end position="26"/>
    </location>
</feature>
<feature type="domain" description="DNA2/NAM7 helicase helicase" evidence="2">
    <location>
        <begin position="397"/>
        <end position="470"/>
    </location>
</feature>
<dbReference type="CDD" id="cd18808">
    <property type="entry name" value="SF1_C_Upf1"/>
    <property type="match status" value="1"/>
</dbReference>
<reference evidence="4 5" key="1">
    <citation type="submission" date="2024-10" db="EMBL/GenBank/DDBJ databases">
        <title>Updated reference genomes for cyclostephanoid diatoms.</title>
        <authorList>
            <person name="Roberts W.R."/>
            <person name="Alverson A.J."/>
        </authorList>
    </citation>
    <scope>NUCLEOTIDE SEQUENCE [LARGE SCALE GENOMIC DNA]</scope>
    <source>
        <strain evidence="4 5">AJA010-31</strain>
    </source>
</reference>
<feature type="domain" description="DNA2/NAM7 helicase helicase" evidence="2">
    <location>
        <begin position="559"/>
        <end position="611"/>
    </location>
</feature>
<feature type="domain" description="DNA2/NAM7 helicase-like C-terminal" evidence="3">
    <location>
        <begin position="675"/>
        <end position="908"/>
    </location>
</feature>
<organism evidence="4 5">
    <name type="scientific">Cyclotella atomus</name>
    <dbReference type="NCBI Taxonomy" id="382360"/>
    <lineage>
        <taxon>Eukaryota</taxon>
        <taxon>Sar</taxon>
        <taxon>Stramenopiles</taxon>
        <taxon>Ochrophyta</taxon>
        <taxon>Bacillariophyta</taxon>
        <taxon>Coscinodiscophyceae</taxon>
        <taxon>Thalassiosirophycidae</taxon>
        <taxon>Stephanodiscales</taxon>
        <taxon>Stephanodiscaceae</taxon>
        <taxon>Cyclotella</taxon>
    </lineage>
</organism>
<proteinExistence type="predicted"/>
<dbReference type="Gene3D" id="3.40.50.300">
    <property type="entry name" value="P-loop containing nucleotide triphosphate hydrolases"/>
    <property type="match status" value="2"/>
</dbReference>
<evidence type="ECO:0000256" key="1">
    <source>
        <dbReference type="SAM" id="MobiDB-lite"/>
    </source>
</evidence>
<dbReference type="Pfam" id="PF13086">
    <property type="entry name" value="AAA_11"/>
    <property type="match status" value="2"/>
</dbReference>